<feature type="region of interest" description="Disordered" evidence="1">
    <location>
        <begin position="259"/>
        <end position="290"/>
    </location>
</feature>
<dbReference type="OrthoDB" id="10647527at2759"/>
<dbReference type="EMBL" id="JAGTXO010000001">
    <property type="protein sequence ID" value="KAG8470577.1"/>
    <property type="molecule type" value="Genomic_DNA"/>
</dbReference>
<proteinExistence type="predicted"/>
<sequence length="530" mass="52587">MEASMQPTVPVGLSTADDKPTGASAWRAPDGAQADAIVLAGHDGGCADADGDVDVEPAGDDGFMRIFGASGEDGADADVLGLSRAAARKQCPGCSAWNAAEQQLCTECSHPFLRAAQPGSGVGGSSTSLDKLVFNSDASPANAALAGGANHADDGGPIGSLLMISLGAPSASEQRLQLPQALLPALGADESWDLAGAKGMGTAGLNYAVADADLLTHMVPKTPPRKKCSTCQQLNPTARQSCISCGAKFTMRPKRAAAVAGTPGDEGQGGGARVKRESAPAVEGAPASSKLRAPRKKCSSCQAFNPTAQQACQACGARFVIKSKAKQQSRANKEREQHGAALGGLSGLQLPLGTPLALGALTSALAAGGVHRPAALSALGAADAPHSLENGARGLGPHMMLWPDGRSQFHDAQSSGAPLDLQAILQASSVLTSTGAPITSAGVDAAGGSPAGRTPATDTAAPDSAGGPLALPHAAPWSGGPSPACVPLSDTFPGSESDPVEGRFPGLIAASGSAQPSMSSAPLGGLLNSH</sequence>
<keyword evidence="3" id="KW-1185">Reference proteome</keyword>
<evidence type="ECO:0000313" key="2">
    <source>
        <dbReference type="EMBL" id="KAG8470577.1"/>
    </source>
</evidence>
<feature type="region of interest" description="Disordered" evidence="1">
    <location>
        <begin position="1"/>
        <end position="24"/>
    </location>
</feature>
<evidence type="ECO:0000256" key="1">
    <source>
        <dbReference type="SAM" id="MobiDB-lite"/>
    </source>
</evidence>
<reference evidence="2" key="1">
    <citation type="submission" date="2021-05" db="EMBL/GenBank/DDBJ databases">
        <title>The genome of the haptophyte Pavlova lutheri (Diacronema luteri, Pavlovales) - a model for lipid biosynthesis in eukaryotic algae.</title>
        <authorList>
            <person name="Hulatt C.J."/>
            <person name="Posewitz M.C."/>
        </authorList>
    </citation>
    <scope>NUCLEOTIDE SEQUENCE</scope>
    <source>
        <strain evidence="2">NIVA-4/92</strain>
    </source>
</reference>
<feature type="compositionally biased region" description="Low complexity" evidence="1">
    <location>
        <begin position="451"/>
        <end position="476"/>
    </location>
</feature>
<feature type="region of interest" description="Disordered" evidence="1">
    <location>
        <begin position="442"/>
        <end position="530"/>
    </location>
</feature>
<accession>A0A8J5XXJ4</accession>
<gene>
    <name evidence="2" type="ORF">KFE25_008998</name>
</gene>
<comment type="caution">
    <text evidence="2">The sequence shown here is derived from an EMBL/GenBank/DDBJ whole genome shotgun (WGS) entry which is preliminary data.</text>
</comment>
<name>A0A8J5XXJ4_DIALT</name>
<protein>
    <recommendedName>
        <fullName evidence="4">RanBP2-type domain-containing protein</fullName>
    </recommendedName>
</protein>
<organism evidence="2 3">
    <name type="scientific">Diacronema lutheri</name>
    <name type="common">Unicellular marine alga</name>
    <name type="synonym">Monochrysis lutheri</name>
    <dbReference type="NCBI Taxonomy" id="2081491"/>
    <lineage>
        <taxon>Eukaryota</taxon>
        <taxon>Haptista</taxon>
        <taxon>Haptophyta</taxon>
        <taxon>Pavlovophyceae</taxon>
        <taxon>Pavlovales</taxon>
        <taxon>Pavlovaceae</taxon>
        <taxon>Diacronema</taxon>
    </lineage>
</organism>
<evidence type="ECO:0008006" key="4">
    <source>
        <dbReference type="Google" id="ProtNLM"/>
    </source>
</evidence>
<dbReference type="AlphaFoldDB" id="A0A8J5XXJ4"/>
<dbReference type="Proteomes" id="UP000751190">
    <property type="component" value="Unassembled WGS sequence"/>
</dbReference>
<evidence type="ECO:0000313" key="3">
    <source>
        <dbReference type="Proteomes" id="UP000751190"/>
    </source>
</evidence>